<gene>
    <name evidence="1" type="ORF">DWW35_01135</name>
</gene>
<dbReference type="RefSeq" id="WP_118078841.1">
    <property type="nucleotide sequence ID" value="NZ_QRYP01000002.1"/>
</dbReference>
<name>A0AA92TUD2_9BACT</name>
<reference evidence="1 2" key="1">
    <citation type="submission" date="2018-08" db="EMBL/GenBank/DDBJ databases">
        <title>A genome reference for cultivated species of the human gut microbiota.</title>
        <authorList>
            <person name="Zou Y."/>
            <person name="Xue W."/>
            <person name="Luo G."/>
        </authorList>
    </citation>
    <scope>NUCLEOTIDE SEQUENCE [LARGE SCALE GENOMIC DNA]</scope>
    <source>
        <strain evidence="1 2">AF15-25</strain>
    </source>
</reference>
<accession>A0AA92TUD2</accession>
<evidence type="ECO:0000313" key="2">
    <source>
        <dbReference type="Proteomes" id="UP000285236"/>
    </source>
</evidence>
<proteinExistence type="predicted"/>
<organism evidence="1 2">
    <name type="scientific">Segatella copri</name>
    <dbReference type="NCBI Taxonomy" id="165179"/>
    <lineage>
        <taxon>Bacteria</taxon>
        <taxon>Pseudomonadati</taxon>
        <taxon>Bacteroidota</taxon>
        <taxon>Bacteroidia</taxon>
        <taxon>Bacteroidales</taxon>
        <taxon>Prevotellaceae</taxon>
        <taxon>Segatella</taxon>
    </lineage>
</organism>
<protein>
    <submittedName>
        <fullName evidence="1">Uncharacterized protein</fullName>
    </submittedName>
</protein>
<evidence type="ECO:0000313" key="1">
    <source>
        <dbReference type="EMBL" id="RGV00641.1"/>
    </source>
</evidence>
<comment type="caution">
    <text evidence="1">The sequence shown here is derived from an EMBL/GenBank/DDBJ whole genome shotgun (WGS) entry which is preliminary data.</text>
</comment>
<dbReference type="EMBL" id="QRYP01000002">
    <property type="protein sequence ID" value="RGV00641.1"/>
    <property type="molecule type" value="Genomic_DNA"/>
</dbReference>
<dbReference type="Proteomes" id="UP000285236">
    <property type="component" value="Unassembled WGS sequence"/>
</dbReference>
<sequence length="247" mass="29571">MSHFLTLVIGDEPEKQLAKYAENLELPMHLYMTKEQLISEKRKEIEEYKKNYYDVFLQDKDAYLANCRKEHADYIENEFPKHLNWTDEQMYEDAVKYYRMDIDDGSENIEIHEDGSVWRTYNNDAKWDWYQMGGRYAGRLKLKDISMYAPLYYPKFPTFYSREDLNYFKKLKAEGRCDQARIKDISNVEEISAFAVVKDGKWYERGKMGWFAVVSDEKDKDVWIEEVKQLLASLPPDTLLTMYDCHI</sequence>
<dbReference type="AlphaFoldDB" id="A0AA92TUD2"/>